<dbReference type="GO" id="GO:0017000">
    <property type="term" value="P:antibiotic biosynthetic process"/>
    <property type="evidence" value="ECO:0007669"/>
    <property type="project" value="InterPro"/>
</dbReference>
<evidence type="ECO:0000256" key="1">
    <source>
        <dbReference type="ARBA" id="ARBA00006586"/>
    </source>
</evidence>
<dbReference type="GO" id="GO:0016811">
    <property type="term" value="F:hydrolase activity, acting on carbon-nitrogen (but not peptide) bonds, in linear amides"/>
    <property type="evidence" value="ECO:0007669"/>
    <property type="project" value="InterPro"/>
</dbReference>
<dbReference type="InterPro" id="IPR002692">
    <property type="entry name" value="S45"/>
</dbReference>
<keyword evidence="2" id="KW-0378">Hydrolase</keyword>
<dbReference type="InterPro" id="IPR043147">
    <property type="entry name" value="Penicillin_amidase_A-knob"/>
</dbReference>
<name>A0A381Q9T1_9ZZZZ</name>
<keyword evidence="3" id="KW-0865">Zymogen</keyword>
<accession>A0A381Q9T1</accession>
<gene>
    <name evidence="5" type="ORF">METZ01_LOCUS28582</name>
</gene>
<dbReference type="Pfam" id="PF01804">
    <property type="entry name" value="Penicil_amidase"/>
    <property type="match status" value="1"/>
</dbReference>
<dbReference type="CDD" id="cd03747">
    <property type="entry name" value="Ntn_PGA_like"/>
    <property type="match status" value="1"/>
</dbReference>
<reference evidence="5" key="1">
    <citation type="submission" date="2018-05" db="EMBL/GenBank/DDBJ databases">
        <authorList>
            <person name="Lanie J.A."/>
            <person name="Ng W.-L."/>
            <person name="Kazmierczak K.M."/>
            <person name="Andrzejewski T.M."/>
            <person name="Davidsen T.M."/>
            <person name="Wayne K.J."/>
            <person name="Tettelin H."/>
            <person name="Glass J.I."/>
            <person name="Rusch D."/>
            <person name="Podicherti R."/>
            <person name="Tsui H.-C.T."/>
            <person name="Winkler M.E."/>
        </authorList>
    </citation>
    <scope>NUCLEOTIDE SEQUENCE</scope>
</reference>
<dbReference type="InterPro" id="IPR043146">
    <property type="entry name" value="Penicillin_amidase_N_B-knob"/>
</dbReference>
<dbReference type="InterPro" id="IPR023343">
    <property type="entry name" value="Penicillin_amidase_dom1"/>
</dbReference>
<protein>
    <recommendedName>
        <fullName evidence="6">Penicillin acylase family protein</fullName>
    </recommendedName>
</protein>
<evidence type="ECO:0000256" key="4">
    <source>
        <dbReference type="SAM" id="MobiDB-lite"/>
    </source>
</evidence>
<evidence type="ECO:0000256" key="3">
    <source>
        <dbReference type="ARBA" id="ARBA00023145"/>
    </source>
</evidence>
<dbReference type="Gene3D" id="3.60.20.10">
    <property type="entry name" value="Glutamine Phosphoribosylpyrophosphate, subunit 1, domain 1"/>
    <property type="match status" value="1"/>
</dbReference>
<dbReference type="PIRSF" id="PIRSF001227">
    <property type="entry name" value="Pen_acylase"/>
    <property type="match status" value="1"/>
</dbReference>
<dbReference type="SUPFAM" id="SSF56235">
    <property type="entry name" value="N-terminal nucleophile aminohydrolases (Ntn hydrolases)"/>
    <property type="match status" value="1"/>
</dbReference>
<dbReference type="PANTHER" id="PTHR34218">
    <property type="entry name" value="PEPTIDASE S45 PENICILLIN AMIDASE"/>
    <property type="match status" value="1"/>
</dbReference>
<proteinExistence type="inferred from homology"/>
<dbReference type="Gene3D" id="1.10.439.10">
    <property type="entry name" value="Penicillin Amidohydrolase, domain 1"/>
    <property type="match status" value="1"/>
</dbReference>
<sequence>MTKQITEDDLKAALPDVESEQKLRGIVSEVTIYRDRWGIPHITADNESDLFFAQGFATAQDRLFQMDHDRMRCLGRSAEHLGVIGLTQDKLMRRRSLEIVSKRDLEVSTAEVRAMISAYTNGVNAFISSNAPLPAEYNLTETKPEKWEDWHSVLVYKVRNTAEGSFQAKLWLAKLAQEIGPERAANISPGSQPGALMTVPPGAEYSGPALNAIEELTDVVNVTAPLRETDGGSNGWAISGDRTVSGLPLIAGDSHRGLEVPNVYYQVHLKGPDFQILGYSIPGVPMAMHFAHNDHVGWGMTHGGADTQDLFVERLRCSSGGAEYLYKGEWLEAALTTEEIFVRDERSQEITIIQTHHGPIISGSLDSGYGLAISDPGSGVGTKWLDAAYGAMKAQSADELEKAFDTWTDRVNNYPYADVYGNFGYLFKGRVPFRSETNGWGPIPGWTGEHEWDGFIPNSQLPKSKNPDSGWVVTCNQRVVDHGYQHYLTHMYGTDYRARRVRGRIEEMACRKVTVADMSAIHADTNSIPAIILSAEIVKLPNLAGIYCSAAKLFRTWDHDLKEDSVAAAIYETSTREISKLLATRAYDSLSGGITGETVDAGAEDHLRRQLKPDFIRRLSDGSLSEAGYGFETGDLVEEGFKAGVDYLVTRYGGDMTKWRWGGMHQTDQVHPLARSFTESADKLNPPRVEAPGDSDVPFASGSPTSAEFSIKTGPINRYIHDPSDWGNGRWIVPLGSSGHPASPHFSDQQRMWAKVETIPQLWDWKVIAKDAESTQRLVAS</sequence>
<evidence type="ECO:0008006" key="6">
    <source>
        <dbReference type="Google" id="ProtNLM"/>
    </source>
</evidence>
<dbReference type="AlphaFoldDB" id="A0A381Q9T1"/>
<dbReference type="Gene3D" id="1.10.1400.10">
    <property type="match status" value="1"/>
</dbReference>
<dbReference type="Gene3D" id="2.30.120.10">
    <property type="match status" value="1"/>
</dbReference>
<evidence type="ECO:0000256" key="2">
    <source>
        <dbReference type="ARBA" id="ARBA00022801"/>
    </source>
</evidence>
<dbReference type="InterPro" id="IPR014395">
    <property type="entry name" value="Pen/GL7ACA/AHL_acylase"/>
</dbReference>
<dbReference type="EMBL" id="UINC01001256">
    <property type="protein sequence ID" value="SUZ75728.1"/>
    <property type="molecule type" value="Genomic_DNA"/>
</dbReference>
<comment type="similarity">
    <text evidence="1">Belongs to the peptidase S45 family.</text>
</comment>
<dbReference type="InterPro" id="IPR029055">
    <property type="entry name" value="Ntn_hydrolases_N"/>
</dbReference>
<evidence type="ECO:0000313" key="5">
    <source>
        <dbReference type="EMBL" id="SUZ75728.1"/>
    </source>
</evidence>
<dbReference type="PANTHER" id="PTHR34218:SF4">
    <property type="entry name" value="ACYL-HOMOSERINE LACTONE ACYLASE QUIP"/>
    <property type="match status" value="1"/>
</dbReference>
<feature type="region of interest" description="Disordered" evidence="4">
    <location>
        <begin position="683"/>
        <end position="706"/>
    </location>
</feature>
<organism evidence="5">
    <name type="scientific">marine metagenome</name>
    <dbReference type="NCBI Taxonomy" id="408172"/>
    <lineage>
        <taxon>unclassified sequences</taxon>
        <taxon>metagenomes</taxon>
        <taxon>ecological metagenomes</taxon>
    </lineage>
</organism>